<dbReference type="CDD" id="cd12148">
    <property type="entry name" value="fungal_TF_MHR"/>
    <property type="match status" value="1"/>
</dbReference>
<protein>
    <submittedName>
        <fullName evidence="8">Transcription factor</fullName>
    </submittedName>
</protein>
<reference evidence="8 9" key="1">
    <citation type="journal article" date="2016" name="Genome Biol. Evol.">
        <title>Divergent and convergent evolution of fungal pathogenicity.</title>
        <authorList>
            <person name="Shang Y."/>
            <person name="Xiao G."/>
            <person name="Zheng P."/>
            <person name="Cen K."/>
            <person name="Zhan S."/>
            <person name="Wang C."/>
        </authorList>
    </citation>
    <scope>NUCLEOTIDE SEQUENCE [LARGE SCALE GENOMIC DNA]</scope>
    <source>
        <strain evidence="8 9">RCEF 2490</strain>
    </source>
</reference>
<dbReference type="InterPro" id="IPR036864">
    <property type="entry name" value="Zn2-C6_fun-type_DNA-bd_sf"/>
</dbReference>
<comment type="caution">
    <text evidence="8">The sequence shown here is derived from an EMBL/GenBank/DDBJ whole genome shotgun (WGS) entry which is preliminary data.</text>
</comment>
<dbReference type="Pfam" id="PF00172">
    <property type="entry name" value="Zn_clus"/>
    <property type="match status" value="1"/>
</dbReference>
<evidence type="ECO:0000259" key="7">
    <source>
        <dbReference type="PROSITE" id="PS50048"/>
    </source>
</evidence>
<evidence type="ECO:0000256" key="5">
    <source>
        <dbReference type="ARBA" id="ARBA00023242"/>
    </source>
</evidence>
<keyword evidence="4" id="KW-0804">Transcription</keyword>
<dbReference type="OrthoDB" id="3862662at2759"/>
<evidence type="ECO:0000256" key="3">
    <source>
        <dbReference type="ARBA" id="ARBA00023015"/>
    </source>
</evidence>
<dbReference type="PROSITE" id="PS50048">
    <property type="entry name" value="ZN2_CY6_FUNGAL_2"/>
    <property type="match status" value="1"/>
</dbReference>
<dbReference type="SUPFAM" id="SSF57701">
    <property type="entry name" value="Zn2/Cys6 DNA-binding domain"/>
    <property type="match status" value="1"/>
</dbReference>
<evidence type="ECO:0000313" key="9">
    <source>
        <dbReference type="Proteomes" id="UP000078544"/>
    </source>
</evidence>
<dbReference type="SMART" id="SM00066">
    <property type="entry name" value="GAL4"/>
    <property type="match status" value="1"/>
</dbReference>
<evidence type="ECO:0000256" key="6">
    <source>
        <dbReference type="SAM" id="MobiDB-lite"/>
    </source>
</evidence>
<dbReference type="PROSITE" id="PS00463">
    <property type="entry name" value="ZN2_CY6_FUNGAL_1"/>
    <property type="match status" value="1"/>
</dbReference>
<keyword evidence="9" id="KW-1185">Reference proteome</keyword>
<dbReference type="InterPro" id="IPR007219">
    <property type="entry name" value="XnlR_reg_dom"/>
</dbReference>
<dbReference type="InterPro" id="IPR001138">
    <property type="entry name" value="Zn2Cys6_DnaBD"/>
</dbReference>
<organism evidence="8 9">
    <name type="scientific">Moelleriella libera RCEF 2490</name>
    <dbReference type="NCBI Taxonomy" id="1081109"/>
    <lineage>
        <taxon>Eukaryota</taxon>
        <taxon>Fungi</taxon>
        <taxon>Dikarya</taxon>
        <taxon>Ascomycota</taxon>
        <taxon>Pezizomycotina</taxon>
        <taxon>Sordariomycetes</taxon>
        <taxon>Hypocreomycetidae</taxon>
        <taxon>Hypocreales</taxon>
        <taxon>Clavicipitaceae</taxon>
        <taxon>Moelleriella</taxon>
    </lineage>
</organism>
<dbReference type="GO" id="GO:0003677">
    <property type="term" value="F:DNA binding"/>
    <property type="evidence" value="ECO:0007669"/>
    <property type="project" value="InterPro"/>
</dbReference>
<dbReference type="GO" id="GO:0005634">
    <property type="term" value="C:nucleus"/>
    <property type="evidence" value="ECO:0007669"/>
    <property type="project" value="UniProtKB-SubCell"/>
</dbReference>
<name>A0A167ZER3_9HYPO</name>
<dbReference type="Gene3D" id="4.10.240.10">
    <property type="entry name" value="Zn(2)-C6 fungal-type DNA-binding domain"/>
    <property type="match status" value="1"/>
</dbReference>
<evidence type="ECO:0000256" key="1">
    <source>
        <dbReference type="ARBA" id="ARBA00004123"/>
    </source>
</evidence>
<dbReference type="CDD" id="cd00067">
    <property type="entry name" value="GAL4"/>
    <property type="match status" value="1"/>
</dbReference>
<proteinExistence type="predicted"/>
<dbReference type="AlphaFoldDB" id="A0A167ZER3"/>
<dbReference type="STRING" id="1081109.A0A167ZER3"/>
<evidence type="ECO:0000256" key="4">
    <source>
        <dbReference type="ARBA" id="ARBA00023163"/>
    </source>
</evidence>
<evidence type="ECO:0000256" key="2">
    <source>
        <dbReference type="ARBA" id="ARBA00022723"/>
    </source>
</evidence>
<feature type="domain" description="Zn(2)-C6 fungal-type" evidence="7">
    <location>
        <begin position="25"/>
        <end position="55"/>
    </location>
</feature>
<sequence>MTLVSSFSSPTMASRSGTADLARVSCFHCRNSKRRCDKTLPACELCCRRGVECRYPRRRGQRSASPQDISNLQDEATSAGSAPTLVQAGPTTPSTPSTAFAVSTAIRFLAPDLFGELRLQIPRLEWDVPADVALQLGDRQQIHDVTVTFLRMTRPWMPVVSGKRHLAAVLSPLLTPLRRPRALLALCMKLCCLSVEDRSRNGERHPLYLLVKQFYAEVERVEEPCLEVMQAALFIAVFEMGDAIYPAAYLTVGAMIRYGLSMGMDKINVERMGVITGAFTGAPWQDIEEMRRVWWGALILDRLLNVSHPSRSLTSADPMFDDFLPVDDDSFFDATSKPEDATRISEAFGFKMGSFARLCQATYLISQVLALIRKPSPDARDSALSSSRDAVQLCRTLESLVRANEYEVTTRRLAFCSQSLVSYIGVMLLQEHHWDETRFFPTHGAKQTTYTETHSALETLDRVSKTLREAGLEAKEDLESGNCTLFLVYLLYRALLVLTTIGRDQIGTEIQEKKESLKWLLARTRSRWPVAGGCRASIFYMTLIDISKGVYENILAAKEAMMMAEAASGQGRQSTNP</sequence>
<dbReference type="GO" id="GO:0006351">
    <property type="term" value="P:DNA-templated transcription"/>
    <property type="evidence" value="ECO:0007669"/>
    <property type="project" value="InterPro"/>
</dbReference>
<dbReference type="Proteomes" id="UP000078544">
    <property type="component" value="Unassembled WGS sequence"/>
</dbReference>
<dbReference type="InterPro" id="IPR050815">
    <property type="entry name" value="TF_fung"/>
</dbReference>
<dbReference type="GO" id="GO:0000981">
    <property type="term" value="F:DNA-binding transcription factor activity, RNA polymerase II-specific"/>
    <property type="evidence" value="ECO:0007669"/>
    <property type="project" value="InterPro"/>
</dbReference>
<keyword evidence="2" id="KW-0479">Metal-binding</keyword>
<dbReference type="PANTHER" id="PTHR47338:SF20">
    <property type="entry name" value="ZN(II)2CYS6 TRANSCRIPTION FACTOR (EUROFUNG)"/>
    <property type="match status" value="1"/>
</dbReference>
<feature type="region of interest" description="Disordered" evidence="6">
    <location>
        <begin position="57"/>
        <end position="96"/>
    </location>
</feature>
<accession>A0A167ZER3</accession>
<dbReference type="PANTHER" id="PTHR47338">
    <property type="entry name" value="ZN(II)2CYS6 TRANSCRIPTION FACTOR (EUROFUNG)-RELATED"/>
    <property type="match status" value="1"/>
</dbReference>
<dbReference type="GO" id="GO:0008270">
    <property type="term" value="F:zinc ion binding"/>
    <property type="evidence" value="ECO:0007669"/>
    <property type="project" value="InterPro"/>
</dbReference>
<dbReference type="Pfam" id="PF04082">
    <property type="entry name" value="Fungal_trans"/>
    <property type="match status" value="1"/>
</dbReference>
<evidence type="ECO:0000313" key="8">
    <source>
        <dbReference type="EMBL" id="KZZ92562.1"/>
    </source>
</evidence>
<dbReference type="EMBL" id="AZGY01000015">
    <property type="protein sequence ID" value="KZZ92562.1"/>
    <property type="molecule type" value="Genomic_DNA"/>
</dbReference>
<gene>
    <name evidence="8" type="ORF">AAL_06188</name>
</gene>
<dbReference type="SMART" id="SM00906">
    <property type="entry name" value="Fungal_trans"/>
    <property type="match status" value="1"/>
</dbReference>
<keyword evidence="3" id="KW-0805">Transcription regulation</keyword>
<keyword evidence="5" id="KW-0539">Nucleus</keyword>
<comment type="subcellular location">
    <subcellularLocation>
        <location evidence="1">Nucleus</location>
    </subcellularLocation>
</comment>
<feature type="compositionally biased region" description="Polar residues" evidence="6">
    <location>
        <begin position="62"/>
        <end position="81"/>
    </location>
</feature>